<gene>
    <name evidence="5" type="ORF">SAMN02746064_00289</name>
</gene>
<dbReference type="CDD" id="cd01167">
    <property type="entry name" value="bac_FRK"/>
    <property type="match status" value="1"/>
</dbReference>
<dbReference type="AlphaFoldDB" id="A0A1M4SK25"/>
<evidence type="ECO:0000256" key="1">
    <source>
        <dbReference type="ARBA" id="ARBA00010688"/>
    </source>
</evidence>
<comment type="similarity">
    <text evidence="1">Belongs to the carbohydrate kinase PfkB family.</text>
</comment>
<dbReference type="PANTHER" id="PTHR43085">
    <property type="entry name" value="HEXOKINASE FAMILY MEMBER"/>
    <property type="match status" value="1"/>
</dbReference>
<protein>
    <submittedName>
        <fullName evidence="5">Fructokinase</fullName>
    </submittedName>
</protein>
<keyword evidence="6" id="KW-1185">Reference proteome</keyword>
<dbReference type="SUPFAM" id="SSF53613">
    <property type="entry name" value="Ribokinase-like"/>
    <property type="match status" value="1"/>
</dbReference>
<keyword evidence="2" id="KW-0808">Transferase</keyword>
<dbReference type="Gene3D" id="3.40.1190.20">
    <property type="match status" value="1"/>
</dbReference>
<evidence type="ECO:0000259" key="4">
    <source>
        <dbReference type="Pfam" id="PF00294"/>
    </source>
</evidence>
<dbReference type="InterPro" id="IPR029056">
    <property type="entry name" value="Ribokinase-like"/>
</dbReference>
<dbReference type="PROSITE" id="PS00584">
    <property type="entry name" value="PFKB_KINASES_2"/>
    <property type="match status" value="1"/>
</dbReference>
<dbReference type="InterPro" id="IPR050306">
    <property type="entry name" value="PfkB_Carbo_kinase"/>
</dbReference>
<dbReference type="EMBL" id="FQTU01000001">
    <property type="protein sequence ID" value="SHE32508.1"/>
    <property type="molecule type" value="Genomic_DNA"/>
</dbReference>
<evidence type="ECO:0000256" key="2">
    <source>
        <dbReference type="ARBA" id="ARBA00022679"/>
    </source>
</evidence>
<name>A0A1M4SK25_9FIRM</name>
<evidence type="ECO:0000313" key="5">
    <source>
        <dbReference type="EMBL" id="SHE32508.1"/>
    </source>
</evidence>
<dbReference type="RefSeq" id="WP_200789371.1">
    <property type="nucleotide sequence ID" value="NZ_FQTU01000001.1"/>
</dbReference>
<dbReference type="GO" id="GO:0016301">
    <property type="term" value="F:kinase activity"/>
    <property type="evidence" value="ECO:0007669"/>
    <property type="project" value="UniProtKB-KW"/>
</dbReference>
<dbReference type="STRING" id="1120975.SAMN02746064_00289"/>
<reference evidence="5 6" key="1">
    <citation type="submission" date="2016-11" db="EMBL/GenBank/DDBJ databases">
        <authorList>
            <person name="Jaros S."/>
            <person name="Januszkiewicz K."/>
            <person name="Wedrychowicz H."/>
        </authorList>
    </citation>
    <scope>NUCLEOTIDE SEQUENCE [LARGE SCALE GENOMIC DNA]</scope>
    <source>
        <strain evidence="5 6">DSM 14828</strain>
    </source>
</reference>
<dbReference type="Proteomes" id="UP000184251">
    <property type="component" value="Unassembled WGS sequence"/>
</dbReference>
<evidence type="ECO:0000313" key="6">
    <source>
        <dbReference type="Proteomes" id="UP000184251"/>
    </source>
</evidence>
<dbReference type="InterPro" id="IPR002173">
    <property type="entry name" value="Carboh/pur_kinase_PfkB_CS"/>
</dbReference>
<dbReference type="Pfam" id="PF00294">
    <property type="entry name" value="PfkB"/>
    <property type="match status" value="1"/>
</dbReference>
<organism evidence="5 6">
    <name type="scientific">Alkalibacter saccharofermentans DSM 14828</name>
    <dbReference type="NCBI Taxonomy" id="1120975"/>
    <lineage>
        <taxon>Bacteria</taxon>
        <taxon>Bacillati</taxon>
        <taxon>Bacillota</taxon>
        <taxon>Clostridia</taxon>
        <taxon>Eubacteriales</taxon>
        <taxon>Eubacteriaceae</taxon>
        <taxon>Alkalibacter</taxon>
    </lineage>
</organism>
<proteinExistence type="inferred from homology"/>
<keyword evidence="3 5" id="KW-0418">Kinase</keyword>
<feature type="domain" description="Carbohydrate kinase PfkB" evidence="4">
    <location>
        <begin position="3"/>
        <end position="307"/>
    </location>
</feature>
<sequence length="313" mass="33810">MNKELICIGELLIDFICQDVGKNLKEGENFLKKAGGAPANVAAAAAKIGVNASFAGCVGEDPFGDFLIASVEHFGVDTSMIQRKGRTTKAFVSIMDDGERDFVFDRGADAEYELTGFKARYEKCEVLHLGSATALLGGKLKNSYEEAIKLAKINGGIISFDPNYREDLWKERKEEFVLLAIEYVNKSDFVKLSDEELLMIFEKGNPDDALDTLFESFKGIAAITLGSSGTLLASSDKRVLIPSIKIKPVDTTGAGDAFVGAFLSGLMIEGNSREALNDFAVLEGITARANKVAAMVCTKMGAMSSLEVIDKRK</sequence>
<dbReference type="InterPro" id="IPR011611">
    <property type="entry name" value="PfkB_dom"/>
</dbReference>
<accession>A0A1M4SK25</accession>
<evidence type="ECO:0000256" key="3">
    <source>
        <dbReference type="ARBA" id="ARBA00022777"/>
    </source>
</evidence>
<dbReference type="PANTHER" id="PTHR43085:SF54">
    <property type="entry name" value="PUTATIVE-RELATED"/>
    <property type="match status" value="1"/>
</dbReference>